<dbReference type="FunFam" id="3.20.20.70:FF:000014">
    <property type="entry name" value="Probable dual-specificity RNA methyltransferase RlmN"/>
    <property type="match status" value="1"/>
</dbReference>
<sequence length="357" mass="40969">MKKSIYGLTRDQLIEWLMGQGQKKFRAEQVWDWLYIKRVQNFAEMTNVNKECLQILEENFVIQTLKESVKQESADGTIKFLFEMQDGNLIETVLMRFKYGLSVCVTTQVGCNIGCSFCASGLLKKSRDLDAGEIVEQIMKVQFHLDQIQKEERVSHIVVMGIGEPFDNYKNLMNFLRTVNDQKGLAIGARHITVSTSGLAKKIMDFAEEDLQVNLAVSLHAPNDELRSRIMVINKAFPIEKVMAAVDYYLEKKNRRITFEYILLKDVNDHVEEALQLAKLLENKRHLSYVNLIPYNPVDEHGQYQRSDEKSISAFFQTLKNKGINCGVRMEQGSDIDAACGQLRSKQIKKDKVKVNN</sequence>
<keyword evidence="16" id="KW-1185">Reference proteome</keyword>
<dbReference type="Proteomes" id="UP000198734">
    <property type="component" value="Unassembled WGS sequence"/>
</dbReference>
<dbReference type="InterPro" id="IPR013785">
    <property type="entry name" value="Aldolase_TIM"/>
</dbReference>
<dbReference type="Pfam" id="PF21016">
    <property type="entry name" value="RlmN_N"/>
    <property type="match status" value="1"/>
</dbReference>
<dbReference type="PROSITE" id="PS51918">
    <property type="entry name" value="RADICAL_SAM"/>
    <property type="match status" value="1"/>
</dbReference>
<feature type="binding site" evidence="13">
    <location>
        <position position="296"/>
    </location>
    <ligand>
        <name>S-adenosyl-L-methionine</name>
        <dbReference type="ChEBI" id="CHEBI:59789"/>
    </ligand>
</feature>
<evidence type="ECO:0000256" key="11">
    <source>
        <dbReference type="ARBA" id="ARBA00023014"/>
    </source>
</evidence>
<dbReference type="GO" id="GO:0070040">
    <property type="term" value="F:rRNA (adenine(2503)-C2-)-methyltransferase activity"/>
    <property type="evidence" value="ECO:0007669"/>
    <property type="project" value="UniProtKB-UniRule"/>
</dbReference>
<evidence type="ECO:0000256" key="4">
    <source>
        <dbReference type="ARBA" id="ARBA00022552"/>
    </source>
</evidence>
<dbReference type="InterPro" id="IPR004383">
    <property type="entry name" value="rRNA_lsu_MTrfase_RlmN/Cfr"/>
</dbReference>
<dbReference type="InterPro" id="IPR040072">
    <property type="entry name" value="Methyltransferase_A"/>
</dbReference>
<accession>A0A1I5VNI3</accession>
<dbReference type="SFLD" id="SFLDS00029">
    <property type="entry name" value="Radical_SAM"/>
    <property type="match status" value="1"/>
</dbReference>
<dbReference type="GO" id="GO:0000049">
    <property type="term" value="F:tRNA binding"/>
    <property type="evidence" value="ECO:0007669"/>
    <property type="project" value="UniProtKB-UniRule"/>
</dbReference>
<keyword evidence="7 13" id="KW-0949">S-adenosyl-L-methionine</keyword>
<dbReference type="SFLD" id="SFLDG01062">
    <property type="entry name" value="methyltransferase_(Class_A)"/>
    <property type="match status" value="1"/>
</dbReference>
<keyword evidence="5 13" id="KW-0489">Methyltransferase</keyword>
<feature type="binding site" evidence="13">
    <location>
        <position position="195"/>
    </location>
    <ligand>
        <name>S-adenosyl-L-methionine</name>
        <dbReference type="ChEBI" id="CHEBI:59789"/>
    </ligand>
</feature>
<keyword evidence="4 13" id="KW-0698">rRNA processing</keyword>
<evidence type="ECO:0000256" key="1">
    <source>
        <dbReference type="ARBA" id="ARBA00004496"/>
    </source>
</evidence>
<dbReference type="GO" id="GO:0046872">
    <property type="term" value="F:metal ion binding"/>
    <property type="evidence" value="ECO:0007669"/>
    <property type="project" value="UniProtKB-KW"/>
</dbReference>
<keyword evidence="10 13" id="KW-0408">Iron</keyword>
<feature type="binding site" evidence="13">
    <location>
        <position position="111"/>
    </location>
    <ligand>
        <name>[4Fe-4S] cluster</name>
        <dbReference type="ChEBI" id="CHEBI:49883"/>
        <note>4Fe-4S-S-AdoMet</note>
    </ligand>
</feature>
<dbReference type="Gene3D" id="1.10.150.530">
    <property type="match status" value="1"/>
</dbReference>
<comment type="caution">
    <text evidence="13">Lacks conserved residue(s) required for the propagation of feature annotation.</text>
</comment>
<feature type="binding site" evidence="13">
    <location>
        <begin position="218"/>
        <end position="220"/>
    </location>
    <ligand>
        <name>S-adenosyl-L-methionine</name>
        <dbReference type="ChEBI" id="CHEBI:59789"/>
    </ligand>
</feature>
<feature type="active site" description="S-methylcysteine intermediate" evidence="13">
    <location>
        <position position="340"/>
    </location>
</feature>
<dbReference type="SMART" id="SM00729">
    <property type="entry name" value="Elp3"/>
    <property type="match status" value="1"/>
</dbReference>
<evidence type="ECO:0000256" key="10">
    <source>
        <dbReference type="ARBA" id="ARBA00023004"/>
    </source>
</evidence>
<dbReference type="InterPro" id="IPR007197">
    <property type="entry name" value="rSAM"/>
</dbReference>
<evidence type="ECO:0000256" key="12">
    <source>
        <dbReference type="ARBA" id="ARBA00023157"/>
    </source>
</evidence>
<dbReference type="PIRSF" id="PIRSF006004">
    <property type="entry name" value="CHP00048"/>
    <property type="match status" value="1"/>
</dbReference>
<dbReference type="EMBL" id="FOXU01000001">
    <property type="protein sequence ID" value="SFQ09104.1"/>
    <property type="molecule type" value="Genomic_DNA"/>
</dbReference>
<feature type="active site" description="Proton acceptor" evidence="13">
    <location>
        <position position="91"/>
    </location>
</feature>
<dbReference type="SUPFAM" id="SSF102114">
    <property type="entry name" value="Radical SAM enzymes"/>
    <property type="match status" value="1"/>
</dbReference>
<dbReference type="InterPro" id="IPR048641">
    <property type="entry name" value="RlmN_N"/>
</dbReference>
<dbReference type="PANTHER" id="PTHR30544">
    <property type="entry name" value="23S RRNA METHYLTRANSFERASE"/>
    <property type="match status" value="1"/>
</dbReference>
<name>A0A1I5VNI3_9BACI</name>
<dbReference type="Pfam" id="PF04055">
    <property type="entry name" value="Radical_SAM"/>
    <property type="match status" value="1"/>
</dbReference>
<evidence type="ECO:0000259" key="14">
    <source>
        <dbReference type="PROSITE" id="PS51918"/>
    </source>
</evidence>
<dbReference type="AlphaFoldDB" id="A0A1I5VNI3"/>
<dbReference type="EC" id="2.1.1.192" evidence="13"/>
<feature type="binding site" evidence="13">
    <location>
        <position position="115"/>
    </location>
    <ligand>
        <name>[4Fe-4S] cluster</name>
        <dbReference type="ChEBI" id="CHEBI:49883"/>
        <note>4Fe-4S-S-AdoMet</note>
    </ligand>
</feature>
<evidence type="ECO:0000256" key="3">
    <source>
        <dbReference type="ARBA" id="ARBA00022490"/>
    </source>
</evidence>
<dbReference type="InterPro" id="IPR058240">
    <property type="entry name" value="rSAM_sf"/>
</dbReference>
<dbReference type="InterPro" id="IPR027492">
    <property type="entry name" value="RNA_MTrfase_RlmN"/>
</dbReference>
<dbReference type="InterPro" id="IPR006638">
    <property type="entry name" value="Elp3/MiaA/NifB-like_rSAM"/>
</dbReference>
<proteinExistence type="inferred from homology"/>
<dbReference type="GO" id="GO:0019843">
    <property type="term" value="F:rRNA binding"/>
    <property type="evidence" value="ECO:0007669"/>
    <property type="project" value="UniProtKB-UniRule"/>
</dbReference>
<evidence type="ECO:0000313" key="16">
    <source>
        <dbReference type="Proteomes" id="UP000198734"/>
    </source>
</evidence>
<keyword evidence="2 13" id="KW-0004">4Fe-4S</keyword>
<evidence type="ECO:0000256" key="2">
    <source>
        <dbReference type="ARBA" id="ARBA00022485"/>
    </source>
</evidence>
<evidence type="ECO:0000256" key="5">
    <source>
        <dbReference type="ARBA" id="ARBA00022603"/>
    </source>
</evidence>
<feature type="binding site" evidence="13">
    <location>
        <position position="118"/>
    </location>
    <ligand>
        <name>[4Fe-4S] cluster</name>
        <dbReference type="ChEBI" id="CHEBI:49883"/>
        <note>4Fe-4S-S-AdoMet</note>
    </ligand>
</feature>
<comment type="subcellular location">
    <subcellularLocation>
        <location evidence="1 13">Cytoplasm</location>
    </subcellularLocation>
</comment>
<dbReference type="PANTHER" id="PTHR30544:SF5">
    <property type="entry name" value="RADICAL SAM CORE DOMAIN-CONTAINING PROTEIN"/>
    <property type="match status" value="1"/>
</dbReference>
<dbReference type="SFLD" id="SFLDF00275">
    <property type="entry name" value="adenosine_C2_methyltransferase"/>
    <property type="match status" value="1"/>
</dbReference>
<evidence type="ECO:0000256" key="8">
    <source>
        <dbReference type="ARBA" id="ARBA00022694"/>
    </source>
</evidence>
<dbReference type="Gene3D" id="3.20.20.70">
    <property type="entry name" value="Aldolase class I"/>
    <property type="match status" value="1"/>
</dbReference>
<comment type="miscellaneous">
    <text evidence="13">Reaction proceeds by a ping-pong mechanism involving intermediate methylation of a conserved cysteine residue.</text>
</comment>
<keyword evidence="8 13" id="KW-0819">tRNA processing</keyword>
<dbReference type="GO" id="GO:0051539">
    <property type="term" value="F:4 iron, 4 sulfur cluster binding"/>
    <property type="evidence" value="ECO:0007669"/>
    <property type="project" value="UniProtKB-UniRule"/>
</dbReference>
<dbReference type="HAMAP" id="MF_01849">
    <property type="entry name" value="RNA_methyltr_RlmN"/>
    <property type="match status" value="1"/>
</dbReference>
<dbReference type="GO" id="GO:0002935">
    <property type="term" value="F:tRNA (adenine(37)-C2)-methyltransferase activity"/>
    <property type="evidence" value="ECO:0007669"/>
    <property type="project" value="UniProtKB-UniRule"/>
</dbReference>
<dbReference type="GO" id="GO:0070475">
    <property type="term" value="P:rRNA base methylation"/>
    <property type="evidence" value="ECO:0007669"/>
    <property type="project" value="UniProtKB-UniRule"/>
</dbReference>
<feature type="binding site" evidence="13">
    <location>
        <begin position="163"/>
        <end position="164"/>
    </location>
    <ligand>
        <name>S-adenosyl-L-methionine</name>
        <dbReference type="ChEBI" id="CHEBI:59789"/>
    </ligand>
</feature>
<keyword evidence="9 13" id="KW-0479">Metal-binding</keyword>
<keyword evidence="11 13" id="KW-0411">Iron-sulfur</keyword>
<dbReference type="NCBIfam" id="TIGR00048">
    <property type="entry name" value="rRNA_mod_RlmN"/>
    <property type="match status" value="1"/>
</dbReference>
<feature type="domain" description="Radical SAM core" evidence="14">
    <location>
        <begin position="97"/>
        <end position="329"/>
    </location>
</feature>
<dbReference type="CDD" id="cd01335">
    <property type="entry name" value="Radical_SAM"/>
    <property type="match status" value="1"/>
</dbReference>
<keyword evidence="12 13" id="KW-1015">Disulfide bond</keyword>
<protein>
    <recommendedName>
        <fullName evidence="13">Probable dual-specificity RNA methyltransferase RlmN</fullName>
        <ecNumber evidence="13">2.1.1.192</ecNumber>
    </recommendedName>
    <alternativeName>
        <fullName evidence="13">23S rRNA (adenine(2503)-C(2))-methyltransferase</fullName>
    </alternativeName>
    <alternativeName>
        <fullName evidence="13">23S rRNA m2A2503 methyltransferase</fullName>
    </alternativeName>
    <alternativeName>
        <fullName evidence="13">Ribosomal RNA large subunit methyltransferase N</fullName>
    </alternativeName>
    <alternativeName>
        <fullName evidence="13">tRNA (adenine(37)-C(2))-methyltransferase</fullName>
    </alternativeName>
    <alternativeName>
        <fullName evidence="13">tRNA m2A37 methyltransferase</fullName>
    </alternativeName>
</protein>
<keyword evidence="3 13" id="KW-0963">Cytoplasm</keyword>
<comment type="similarity">
    <text evidence="13">Belongs to the radical SAM superfamily. RlmN family.</text>
</comment>
<dbReference type="OrthoDB" id="9793973at2"/>
<evidence type="ECO:0000256" key="6">
    <source>
        <dbReference type="ARBA" id="ARBA00022679"/>
    </source>
</evidence>
<comment type="cofactor">
    <cofactor evidence="13">
        <name>[4Fe-4S] cluster</name>
        <dbReference type="ChEBI" id="CHEBI:49883"/>
    </cofactor>
    <text evidence="13">Binds 1 [4Fe-4S] cluster. The cluster is coordinated with 3 cysteines and an exchangeable S-adenosyl-L-methionine.</text>
</comment>
<comment type="function">
    <text evidence="13">Specifically methylates position 2 of adenine 2503 in 23S rRNA and position 2 of adenine 37 in tRNAs.</text>
</comment>
<comment type="catalytic activity">
    <reaction evidence="13">
        <text>adenosine(2503) in 23S rRNA + 2 reduced [2Fe-2S]-[ferredoxin] + 2 S-adenosyl-L-methionine = 2-methyladenosine(2503) in 23S rRNA + 5'-deoxyadenosine + L-methionine + 2 oxidized [2Fe-2S]-[ferredoxin] + S-adenosyl-L-homocysteine</text>
        <dbReference type="Rhea" id="RHEA:42916"/>
        <dbReference type="Rhea" id="RHEA-COMP:10000"/>
        <dbReference type="Rhea" id="RHEA-COMP:10001"/>
        <dbReference type="Rhea" id="RHEA-COMP:10152"/>
        <dbReference type="Rhea" id="RHEA-COMP:10282"/>
        <dbReference type="ChEBI" id="CHEBI:17319"/>
        <dbReference type="ChEBI" id="CHEBI:33737"/>
        <dbReference type="ChEBI" id="CHEBI:33738"/>
        <dbReference type="ChEBI" id="CHEBI:57844"/>
        <dbReference type="ChEBI" id="CHEBI:57856"/>
        <dbReference type="ChEBI" id="CHEBI:59789"/>
        <dbReference type="ChEBI" id="CHEBI:74411"/>
        <dbReference type="ChEBI" id="CHEBI:74497"/>
        <dbReference type="EC" id="2.1.1.192"/>
    </reaction>
</comment>
<gene>
    <name evidence="13" type="primary">rlmN</name>
    <name evidence="15" type="ORF">SAMN05421670_0904</name>
</gene>
<dbReference type="GO" id="GO:0005737">
    <property type="term" value="C:cytoplasm"/>
    <property type="evidence" value="ECO:0007669"/>
    <property type="project" value="UniProtKB-SubCell"/>
</dbReference>
<keyword evidence="6 13" id="KW-0808">Transferase</keyword>
<evidence type="ECO:0000256" key="13">
    <source>
        <dbReference type="HAMAP-Rule" id="MF_01849"/>
    </source>
</evidence>
<evidence type="ECO:0000256" key="9">
    <source>
        <dbReference type="ARBA" id="ARBA00022723"/>
    </source>
</evidence>
<comment type="catalytic activity">
    <reaction evidence="13">
        <text>adenosine(37) in tRNA + 2 reduced [2Fe-2S]-[ferredoxin] + 2 S-adenosyl-L-methionine = 2-methyladenosine(37) in tRNA + 5'-deoxyadenosine + L-methionine + 2 oxidized [2Fe-2S]-[ferredoxin] + S-adenosyl-L-homocysteine</text>
        <dbReference type="Rhea" id="RHEA:43332"/>
        <dbReference type="Rhea" id="RHEA-COMP:10000"/>
        <dbReference type="Rhea" id="RHEA-COMP:10001"/>
        <dbReference type="Rhea" id="RHEA-COMP:10162"/>
        <dbReference type="Rhea" id="RHEA-COMP:10485"/>
        <dbReference type="ChEBI" id="CHEBI:17319"/>
        <dbReference type="ChEBI" id="CHEBI:33737"/>
        <dbReference type="ChEBI" id="CHEBI:33738"/>
        <dbReference type="ChEBI" id="CHEBI:57844"/>
        <dbReference type="ChEBI" id="CHEBI:57856"/>
        <dbReference type="ChEBI" id="CHEBI:59789"/>
        <dbReference type="ChEBI" id="CHEBI:74411"/>
        <dbReference type="ChEBI" id="CHEBI:74497"/>
        <dbReference type="EC" id="2.1.1.192"/>
    </reaction>
</comment>
<evidence type="ECO:0000256" key="7">
    <source>
        <dbReference type="ARBA" id="ARBA00022691"/>
    </source>
</evidence>
<organism evidence="15 16">
    <name type="scientific">Psychrobacillus psychrotolerans</name>
    <dbReference type="NCBI Taxonomy" id="126156"/>
    <lineage>
        <taxon>Bacteria</taxon>
        <taxon>Bacillati</taxon>
        <taxon>Bacillota</taxon>
        <taxon>Bacilli</taxon>
        <taxon>Bacillales</taxon>
        <taxon>Bacillaceae</taxon>
        <taxon>Psychrobacillus</taxon>
    </lineage>
</organism>
<evidence type="ECO:0000313" key="15">
    <source>
        <dbReference type="EMBL" id="SFQ09104.1"/>
    </source>
</evidence>
<dbReference type="RefSeq" id="WP_093534577.1">
    <property type="nucleotide sequence ID" value="NZ_FOXU01000001.1"/>
</dbReference>
<reference evidence="16" key="1">
    <citation type="submission" date="2016-10" db="EMBL/GenBank/DDBJ databases">
        <authorList>
            <person name="Varghese N."/>
            <person name="Submissions S."/>
        </authorList>
    </citation>
    <scope>NUCLEOTIDE SEQUENCE [LARGE SCALE GENOMIC DNA]</scope>
    <source>
        <strain evidence="16">DSM 11706</strain>
    </source>
</reference>
<dbReference type="STRING" id="126156.SAMN05421670_0904"/>
<dbReference type="GO" id="GO:0030488">
    <property type="term" value="P:tRNA methylation"/>
    <property type="evidence" value="ECO:0007669"/>
    <property type="project" value="UniProtKB-UniRule"/>
</dbReference>